<proteinExistence type="predicted"/>
<evidence type="ECO:0000313" key="2">
    <source>
        <dbReference type="WBParaSite" id="PS1159_v2.g13167.t1"/>
    </source>
</evidence>
<evidence type="ECO:0000313" key="1">
    <source>
        <dbReference type="Proteomes" id="UP000887580"/>
    </source>
</evidence>
<accession>A0AC35F4W4</accession>
<organism evidence="1 2">
    <name type="scientific">Panagrolaimus sp. PS1159</name>
    <dbReference type="NCBI Taxonomy" id="55785"/>
    <lineage>
        <taxon>Eukaryota</taxon>
        <taxon>Metazoa</taxon>
        <taxon>Ecdysozoa</taxon>
        <taxon>Nematoda</taxon>
        <taxon>Chromadorea</taxon>
        <taxon>Rhabditida</taxon>
        <taxon>Tylenchina</taxon>
        <taxon>Panagrolaimomorpha</taxon>
        <taxon>Panagrolaimoidea</taxon>
        <taxon>Panagrolaimidae</taxon>
        <taxon>Panagrolaimus</taxon>
    </lineage>
</organism>
<sequence>MLSSRSAPAVQNPSIDEEDRRNYVTAEFSRLCQDPVDGVYITPLFTNYLIWKGFIMVRSGCYSGGTFRFTLTLSKDFPNSHDIPNISFDSPLFHPYLDPATQNLNLQGCFPTKIWKRDKNKIVDILLYLQEIFAVLTENFPLDPNSILNQNAAELFTRDFDNFQLRAEEIIAINQCTVYDPPNCLDPHVIIFSPWEHSQMEPIRRKLIGKHQIKTSTNSSSRTASDFSTKTAESNSGGDADDERAEAISYGSPESRRSSFEINFRGIDLNESESTISSRRMPTHEFSDLSSIDLESQPPSARESIMIENESKNNNIAIVADEPKKRQNEYFSLSNINEIHEEKEESEEMKSPKINGNACWSEQTLMSKSITETLQQNNDENENEEEPRNPVAFKIGTDSSSSAAELTDDPDFDNSQFIHSQTSSPIATPRGVNARSVSLFSDVLE</sequence>
<dbReference type="Proteomes" id="UP000887580">
    <property type="component" value="Unplaced"/>
</dbReference>
<reference evidence="2" key="1">
    <citation type="submission" date="2022-11" db="UniProtKB">
        <authorList>
            <consortium name="WormBaseParasite"/>
        </authorList>
    </citation>
    <scope>IDENTIFICATION</scope>
</reference>
<protein>
    <submittedName>
        <fullName evidence="2">UBC core domain-containing protein</fullName>
    </submittedName>
</protein>
<dbReference type="WBParaSite" id="PS1159_v2.g13167.t1">
    <property type="protein sequence ID" value="PS1159_v2.g13167.t1"/>
    <property type="gene ID" value="PS1159_v2.g13167"/>
</dbReference>
<name>A0AC35F4W4_9BILA</name>